<feature type="binding site" evidence="5">
    <location>
        <position position="126"/>
    </location>
    <ligand>
        <name>ATP</name>
        <dbReference type="ChEBI" id="CHEBI:30616"/>
    </ligand>
</feature>
<comment type="similarity">
    <text evidence="5 6">Belongs to the adenylate kinase family.</text>
</comment>
<feature type="binding site" evidence="5">
    <location>
        <position position="132"/>
    </location>
    <ligand>
        <name>Zn(2+)</name>
        <dbReference type="ChEBI" id="CHEBI:29105"/>
        <note>structural</note>
    </ligand>
</feature>
<evidence type="ECO:0000256" key="3">
    <source>
        <dbReference type="ARBA" id="ARBA00022741"/>
    </source>
</evidence>
<dbReference type="GO" id="GO:0005737">
    <property type="term" value="C:cytoplasm"/>
    <property type="evidence" value="ECO:0007669"/>
    <property type="project" value="UniProtKB-SubCell"/>
</dbReference>
<dbReference type="GO" id="GO:0044209">
    <property type="term" value="P:AMP salvage"/>
    <property type="evidence" value="ECO:0007669"/>
    <property type="project" value="UniProtKB-UniRule"/>
</dbReference>
<dbReference type="UniPathway" id="UPA00588">
    <property type="reaction ID" value="UER00649"/>
</dbReference>
<dbReference type="RefSeq" id="WP_111728198.1">
    <property type="nucleotide sequence ID" value="NZ_QHKO01000001.1"/>
</dbReference>
<feature type="binding site" evidence="5">
    <location>
        <position position="171"/>
    </location>
    <ligand>
        <name>AMP</name>
        <dbReference type="ChEBI" id="CHEBI:456215"/>
    </ligand>
</feature>
<evidence type="ECO:0000256" key="7">
    <source>
        <dbReference type="RuleBase" id="RU003331"/>
    </source>
</evidence>
<dbReference type="FunFam" id="3.40.50.300:FF:000106">
    <property type="entry name" value="Adenylate kinase mitochondrial"/>
    <property type="match status" value="1"/>
</dbReference>
<dbReference type="GO" id="GO:0005524">
    <property type="term" value="F:ATP binding"/>
    <property type="evidence" value="ECO:0007669"/>
    <property type="project" value="UniProtKB-UniRule"/>
</dbReference>
<dbReference type="InterPro" id="IPR007862">
    <property type="entry name" value="Adenylate_kinase_lid-dom"/>
</dbReference>
<keyword evidence="3 5" id="KW-0547">Nucleotide-binding</keyword>
<dbReference type="GO" id="GO:0008270">
    <property type="term" value="F:zinc ion binding"/>
    <property type="evidence" value="ECO:0007669"/>
    <property type="project" value="UniProtKB-UniRule"/>
</dbReference>
<evidence type="ECO:0000256" key="4">
    <source>
        <dbReference type="ARBA" id="ARBA00022777"/>
    </source>
</evidence>
<dbReference type="NCBIfam" id="NF001380">
    <property type="entry name" value="PRK00279.1-2"/>
    <property type="match status" value="1"/>
</dbReference>
<dbReference type="EC" id="2.7.4.3" evidence="5 7"/>
<organism evidence="9 10">
    <name type="scientific">Lujinxingia litoralis</name>
    <dbReference type="NCBI Taxonomy" id="2211119"/>
    <lineage>
        <taxon>Bacteria</taxon>
        <taxon>Deltaproteobacteria</taxon>
        <taxon>Bradymonadales</taxon>
        <taxon>Lujinxingiaceae</taxon>
        <taxon>Lujinxingia</taxon>
    </lineage>
</organism>
<feature type="binding site" evidence="5">
    <location>
        <position position="129"/>
    </location>
    <ligand>
        <name>Zn(2+)</name>
        <dbReference type="ChEBI" id="CHEBI:29105"/>
        <note>structural</note>
    </ligand>
</feature>
<evidence type="ECO:0000256" key="2">
    <source>
        <dbReference type="ARBA" id="ARBA00022727"/>
    </source>
</evidence>
<feature type="binding site" evidence="5">
    <location>
        <position position="199"/>
    </location>
    <ligand>
        <name>ATP</name>
        <dbReference type="ChEBI" id="CHEBI:30616"/>
    </ligand>
</feature>
<dbReference type="NCBIfam" id="NF011100">
    <property type="entry name" value="PRK14527.1"/>
    <property type="match status" value="1"/>
</dbReference>
<evidence type="ECO:0000256" key="6">
    <source>
        <dbReference type="RuleBase" id="RU003330"/>
    </source>
</evidence>
<dbReference type="NCBIfam" id="NF001381">
    <property type="entry name" value="PRK00279.1-3"/>
    <property type="match status" value="1"/>
</dbReference>
<keyword evidence="5" id="KW-0963">Cytoplasm</keyword>
<dbReference type="EMBL" id="QHKO01000001">
    <property type="protein sequence ID" value="RAL25026.1"/>
    <property type="molecule type" value="Genomic_DNA"/>
</dbReference>
<dbReference type="Pfam" id="PF00406">
    <property type="entry name" value="ADK"/>
    <property type="match status" value="1"/>
</dbReference>
<feature type="domain" description="Adenylate kinase active site lid" evidence="8">
    <location>
        <begin position="126"/>
        <end position="162"/>
    </location>
</feature>
<dbReference type="AlphaFoldDB" id="A0A328CBJ7"/>
<keyword evidence="2 5" id="KW-0545">Nucleotide biosynthesis</keyword>
<feature type="binding site" evidence="5">
    <location>
        <position position="39"/>
    </location>
    <ligand>
        <name>AMP</name>
        <dbReference type="ChEBI" id="CHEBI:456215"/>
    </ligand>
</feature>
<comment type="function">
    <text evidence="5">Catalyzes the reversible transfer of the terminal phosphate group between ATP and AMP. Plays an important role in cellular energy homeostasis and in adenine nucleotide metabolism.</text>
</comment>
<evidence type="ECO:0000256" key="1">
    <source>
        <dbReference type="ARBA" id="ARBA00022679"/>
    </source>
</evidence>
<keyword evidence="5" id="KW-0862">Zinc</keyword>
<dbReference type="NCBIfam" id="TIGR01351">
    <property type="entry name" value="adk"/>
    <property type="match status" value="1"/>
</dbReference>
<dbReference type="PANTHER" id="PTHR23359">
    <property type="entry name" value="NUCLEOTIDE KINASE"/>
    <property type="match status" value="1"/>
</dbReference>
<reference evidence="9 10" key="1">
    <citation type="submission" date="2018-05" db="EMBL/GenBank/DDBJ databases">
        <title>Lujinxingia marina gen. nov. sp. nov., a new facultative anaerobic member of the class Deltaproteobacteria, and proposal of Lujinxingaceae fam. nov.</title>
        <authorList>
            <person name="Li C.-M."/>
        </authorList>
    </citation>
    <scope>NUCLEOTIDE SEQUENCE [LARGE SCALE GENOMIC DNA]</scope>
    <source>
        <strain evidence="9 10">B210</strain>
    </source>
</reference>
<feature type="binding site" evidence="5">
    <location>
        <position position="160"/>
    </location>
    <ligand>
        <name>AMP</name>
        <dbReference type="ChEBI" id="CHEBI:456215"/>
    </ligand>
</feature>
<protein>
    <recommendedName>
        <fullName evidence="5 7">Adenylate kinase</fullName>
        <shortName evidence="5">AK</shortName>
        <ecNumber evidence="5 7">2.7.4.3</ecNumber>
    </recommendedName>
    <alternativeName>
        <fullName evidence="5">ATP-AMP transphosphorylase</fullName>
    </alternativeName>
    <alternativeName>
        <fullName evidence="5">ATP:AMP phosphotransferase</fullName>
    </alternativeName>
    <alternativeName>
        <fullName evidence="5">Adenylate monophosphate kinase</fullName>
    </alternativeName>
</protein>
<comment type="caution">
    <text evidence="5">Lacks conserved residue(s) required for the propagation of feature annotation.</text>
</comment>
<dbReference type="HAMAP" id="MF_00235">
    <property type="entry name" value="Adenylate_kinase_Adk"/>
    <property type="match status" value="1"/>
</dbReference>
<accession>A0A328CBJ7</accession>
<feature type="binding site" evidence="5">
    <location>
        <begin position="135"/>
        <end position="136"/>
    </location>
    <ligand>
        <name>ATP</name>
        <dbReference type="ChEBI" id="CHEBI:30616"/>
    </ligand>
</feature>
<dbReference type="InterPro" id="IPR033690">
    <property type="entry name" value="Adenylat_kinase_CS"/>
</dbReference>
<dbReference type="OrthoDB" id="9805030at2"/>
<keyword evidence="5 7" id="KW-0067">ATP-binding</keyword>
<comment type="domain">
    <text evidence="5">Consists of three domains, a large central CORE domain and two small peripheral domains, NMPbind and LID, which undergo movements during catalysis. The LID domain closes over the site of phosphoryl transfer upon ATP binding. Assembling and dissambling the active center during each catalytic cycle provides an effective means to prevent ATP hydrolysis. Some bacteria have evolved a zinc-coordinating structure that stabilizes the LID domain.</text>
</comment>
<comment type="subcellular location">
    <subcellularLocation>
        <location evidence="5 7">Cytoplasm</location>
    </subcellularLocation>
</comment>
<feature type="binding site" evidence="5">
    <location>
        <position position="95"/>
    </location>
    <ligand>
        <name>AMP</name>
        <dbReference type="ChEBI" id="CHEBI:456215"/>
    </ligand>
</feature>
<keyword evidence="4 5" id="KW-0418">Kinase</keyword>
<evidence type="ECO:0000313" key="9">
    <source>
        <dbReference type="EMBL" id="RAL25026.1"/>
    </source>
</evidence>
<feature type="binding site" evidence="5">
    <location>
        <position position="152"/>
    </location>
    <ligand>
        <name>Zn(2+)</name>
        <dbReference type="ChEBI" id="CHEBI:29105"/>
        <note>structural</note>
    </ligand>
</feature>
<comment type="pathway">
    <text evidence="5">Purine metabolism; AMP biosynthesis via salvage pathway; AMP from ADP: step 1/1.</text>
</comment>
<feature type="region of interest" description="NMP" evidence="5">
    <location>
        <begin position="33"/>
        <end position="62"/>
    </location>
</feature>
<dbReference type="InterPro" id="IPR027417">
    <property type="entry name" value="P-loop_NTPase"/>
</dbReference>
<sequence length="213" mass="22782">MSKRRLMMLGPPGAGKGTQAKRVAADLGIPHISTGDMLREARRKGTTMGLEAARFMDAGQLVPDEVVIGIVRDRLDEEDARAGFILDGFPRTRAQAEALQEMGVTLDAVLNIVVSDEAVIGRLGGRISCPACGAVYHEAFTPPDADDVCNACGHQGLVKRDDDQPEAIKKRLEGYHAQTAPLIAFYDEVGILESIDGEQAPDAVNESICKVIG</sequence>
<feature type="binding site" evidence="5">
    <location>
        <begin position="88"/>
        <end position="91"/>
    </location>
    <ligand>
        <name>AMP</name>
        <dbReference type="ChEBI" id="CHEBI:456215"/>
    </ligand>
</feature>
<feature type="binding site" evidence="5">
    <location>
        <begin position="13"/>
        <end position="18"/>
    </location>
    <ligand>
        <name>ATP</name>
        <dbReference type="ChEBI" id="CHEBI:30616"/>
    </ligand>
</feature>
<proteinExistence type="inferred from homology"/>
<dbReference type="Gene3D" id="3.40.50.300">
    <property type="entry name" value="P-loop containing nucleotide triphosphate hydrolases"/>
    <property type="match status" value="1"/>
</dbReference>
<evidence type="ECO:0000259" key="8">
    <source>
        <dbReference type="Pfam" id="PF05191"/>
    </source>
</evidence>
<keyword evidence="5" id="KW-0479">Metal-binding</keyword>
<dbReference type="InterPro" id="IPR000850">
    <property type="entry name" value="Adenylat/UMP-CMP_kin"/>
</dbReference>
<dbReference type="InterPro" id="IPR006259">
    <property type="entry name" value="Adenyl_kin_sub"/>
</dbReference>
<dbReference type="PRINTS" id="PR00094">
    <property type="entry name" value="ADENYLTKNASE"/>
</dbReference>
<gene>
    <name evidence="5" type="primary">adk</name>
    <name evidence="9" type="ORF">DL240_02090</name>
</gene>
<dbReference type="GO" id="GO:0004017">
    <property type="term" value="F:AMP kinase activity"/>
    <property type="evidence" value="ECO:0007669"/>
    <property type="project" value="UniProtKB-UniRule"/>
</dbReference>
<name>A0A328CBJ7_9DELT</name>
<dbReference type="PROSITE" id="PS00113">
    <property type="entry name" value="ADENYLATE_KINASE"/>
    <property type="match status" value="1"/>
</dbReference>
<evidence type="ECO:0000256" key="5">
    <source>
        <dbReference type="HAMAP-Rule" id="MF_00235"/>
    </source>
</evidence>
<dbReference type="Pfam" id="PF05191">
    <property type="entry name" value="ADK_lid"/>
    <property type="match status" value="1"/>
</dbReference>
<feature type="binding site" evidence="5">
    <location>
        <begin position="60"/>
        <end position="62"/>
    </location>
    <ligand>
        <name>AMP</name>
        <dbReference type="ChEBI" id="CHEBI:456215"/>
    </ligand>
</feature>
<comment type="caution">
    <text evidence="9">The sequence shown here is derived from an EMBL/GenBank/DDBJ whole genome shotgun (WGS) entry which is preliminary data.</text>
</comment>
<comment type="subunit">
    <text evidence="5 7">Monomer.</text>
</comment>
<feature type="binding site" evidence="5">
    <location>
        <position position="149"/>
    </location>
    <ligand>
        <name>Zn(2+)</name>
        <dbReference type="ChEBI" id="CHEBI:29105"/>
        <note>structural</note>
    </ligand>
</feature>
<keyword evidence="10" id="KW-1185">Reference proteome</keyword>
<evidence type="ECO:0000313" key="10">
    <source>
        <dbReference type="Proteomes" id="UP000249169"/>
    </source>
</evidence>
<keyword evidence="1 5" id="KW-0808">Transferase</keyword>
<feature type="binding site" evidence="5">
    <location>
        <position position="34"/>
    </location>
    <ligand>
        <name>AMP</name>
        <dbReference type="ChEBI" id="CHEBI:456215"/>
    </ligand>
</feature>
<dbReference type="CDD" id="cd01428">
    <property type="entry name" value="ADK"/>
    <property type="match status" value="1"/>
</dbReference>
<dbReference type="SUPFAM" id="SSF52540">
    <property type="entry name" value="P-loop containing nucleoside triphosphate hydrolases"/>
    <property type="match status" value="1"/>
</dbReference>
<dbReference type="Proteomes" id="UP000249169">
    <property type="component" value="Unassembled WGS sequence"/>
</dbReference>
<comment type="catalytic activity">
    <reaction evidence="5 7">
        <text>AMP + ATP = 2 ADP</text>
        <dbReference type="Rhea" id="RHEA:12973"/>
        <dbReference type="ChEBI" id="CHEBI:30616"/>
        <dbReference type="ChEBI" id="CHEBI:456215"/>
        <dbReference type="ChEBI" id="CHEBI:456216"/>
        <dbReference type="EC" id="2.7.4.3"/>
    </reaction>
</comment>